<keyword evidence="1" id="KW-1133">Transmembrane helix</keyword>
<evidence type="ECO:0000256" key="1">
    <source>
        <dbReference type="SAM" id="Phobius"/>
    </source>
</evidence>
<dbReference type="Proteomes" id="UP000269669">
    <property type="component" value="Unassembled WGS sequence"/>
</dbReference>
<dbReference type="AlphaFoldDB" id="A0A3R9QJ96"/>
<dbReference type="RefSeq" id="WP_185827206.1">
    <property type="nucleotide sequence ID" value="NZ_RSDW01000001.1"/>
</dbReference>
<keyword evidence="3" id="KW-1185">Reference proteome</keyword>
<proteinExistence type="predicted"/>
<name>A0A3R9QJ96_9BACT</name>
<comment type="caution">
    <text evidence="2">The sequence shown here is derived from an EMBL/GenBank/DDBJ whole genome shotgun (WGS) entry which is preliminary data.</text>
</comment>
<sequence length="54" mass="5597">MNTQSDKSPRSVTPISISNPYVATSASKAPLTSADYAYRIAALTAGIILLATVV</sequence>
<keyword evidence="1" id="KW-0472">Membrane</keyword>
<evidence type="ECO:0000313" key="3">
    <source>
        <dbReference type="Proteomes" id="UP000269669"/>
    </source>
</evidence>
<feature type="transmembrane region" description="Helical" evidence="1">
    <location>
        <begin position="36"/>
        <end position="53"/>
    </location>
</feature>
<protein>
    <submittedName>
        <fullName evidence="2">Uncharacterized protein</fullName>
    </submittedName>
</protein>
<gene>
    <name evidence="2" type="ORF">EDE15_3376</name>
</gene>
<evidence type="ECO:0000313" key="2">
    <source>
        <dbReference type="EMBL" id="RSL17827.1"/>
    </source>
</evidence>
<reference evidence="2 3" key="1">
    <citation type="submission" date="2018-12" db="EMBL/GenBank/DDBJ databases">
        <title>Sequencing of bacterial isolates from soil warming experiment in Harvard Forest, Massachusetts, USA.</title>
        <authorList>
            <person name="Deangelis K."/>
        </authorList>
    </citation>
    <scope>NUCLEOTIDE SEQUENCE [LARGE SCALE GENOMIC DNA]</scope>
    <source>
        <strain evidence="2 3">EB153</strain>
    </source>
</reference>
<accession>A0A3R9QJ96</accession>
<organism evidence="2 3">
    <name type="scientific">Edaphobacter aggregans</name>
    <dbReference type="NCBI Taxonomy" id="570835"/>
    <lineage>
        <taxon>Bacteria</taxon>
        <taxon>Pseudomonadati</taxon>
        <taxon>Acidobacteriota</taxon>
        <taxon>Terriglobia</taxon>
        <taxon>Terriglobales</taxon>
        <taxon>Acidobacteriaceae</taxon>
        <taxon>Edaphobacter</taxon>
    </lineage>
</organism>
<keyword evidence="1" id="KW-0812">Transmembrane</keyword>
<dbReference type="EMBL" id="RSDW01000001">
    <property type="protein sequence ID" value="RSL17827.1"/>
    <property type="molecule type" value="Genomic_DNA"/>
</dbReference>